<dbReference type="OrthoDB" id="20872at2759"/>
<feature type="compositionally biased region" description="Polar residues" evidence="2">
    <location>
        <begin position="366"/>
        <end position="391"/>
    </location>
</feature>
<dbReference type="Proteomes" id="UP000277580">
    <property type="component" value="Unassembled WGS sequence"/>
</dbReference>
<sequence>MGKLSGFCTAKIESDFIGLMYMLIAHTRQSSVGITLSTPRANRLFQAAVQRGNKEDIYELPGRGAGPNFKGRDGRTALHKVALLGRSLVVQELLKLKSIDVNCQERTLHDAVCGKDVPTIELLLERGVDVNLLGKDVPTIELLLERGANINCQDNWGRTPLHDAVGGKDVPIIKLLLERGANINCQDNGGRTPLHDTVLGKDVPTIELLLEQGADVNRQGISGDTPLHHTVLGGGCSYHRNFVVTEYLETLIESPKDFRTNNSIEECRRVIDEVMRALPPRHPAIKTGLKVLEVLGVVDNLPEAHATNSACPAKKPESSGWSCDKSLDQEVEYNSSATLSNEESPEPKIRNDTVSNAPLSDDFTGEISSSSSKGCITFELSQGDESGSTSENDCEDIDDGTNEDEGTNQYEDADEDDEGDNGDDSDYHIEVSDNLEGTGAYRYHGGNTSNPKGKGKLISKKRSMSQSFAEDEKDRLK</sequence>
<evidence type="ECO:0000313" key="4">
    <source>
        <dbReference type="Proteomes" id="UP000277580"/>
    </source>
</evidence>
<dbReference type="PANTHER" id="PTHR24118:SF99">
    <property type="entry name" value="POTE ANKYRIN DOMAIN FAMILY MEMBER 3C-RELATED"/>
    <property type="match status" value="1"/>
</dbReference>
<gene>
    <name evidence="3" type="ORF">P167DRAFT_561494</name>
</gene>
<dbReference type="Gene3D" id="1.25.40.20">
    <property type="entry name" value="Ankyrin repeat-containing domain"/>
    <property type="match status" value="3"/>
</dbReference>
<organism evidence="3 4">
    <name type="scientific">Morchella conica CCBAS932</name>
    <dbReference type="NCBI Taxonomy" id="1392247"/>
    <lineage>
        <taxon>Eukaryota</taxon>
        <taxon>Fungi</taxon>
        <taxon>Dikarya</taxon>
        <taxon>Ascomycota</taxon>
        <taxon>Pezizomycotina</taxon>
        <taxon>Pezizomycetes</taxon>
        <taxon>Pezizales</taxon>
        <taxon>Morchellaceae</taxon>
        <taxon>Morchella</taxon>
    </lineage>
</organism>
<dbReference type="STRING" id="1392247.A0A3N4L2S3"/>
<dbReference type="Pfam" id="PF12796">
    <property type="entry name" value="Ank_2"/>
    <property type="match status" value="2"/>
</dbReference>
<dbReference type="PROSITE" id="PS50297">
    <property type="entry name" value="ANK_REP_REGION"/>
    <property type="match status" value="2"/>
</dbReference>
<keyword evidence="4" id="KW-1185">Reference proteome</keyword>
<proteinExistence type="predicted"/>
<reference evidence="3 4" key="1">
    <citation type="journal article" date="2018" name="Nat. Ecol. Evol.">
        <title>Pezizomycetes genomes reveal the molecular basis of ectomycorrhizal truffle lifestyle.</title>
        <authorList>
            <person name="Murat C."/>
            <person name="Payen T."/>
            <person name="Noel B."/>
            <person name="Kuo A."/>
            <person name="Morin E."/>
            <person name="Chen J."/>
            <person name="Kohler A."/>
            <person name="Krizsan K."/>
            <person name="Balestrini R."/>
            <person name="Da Silva C."/>
            <person name="Montanini B."/>
            <person name="Hainaut M."/>
            <person name="Levati E."/>
            <person name="Barry K.W."/>
            <person name="Belfiori B."/>
            <person name="Cichocki N."/>
            <person name="Clum A."/>
            <person name="Dockter R.B."/>
            <person name="Fauchery L."/>
            <person name="Guy J."/>
            <person name="Iotti M."/>
            <person name="Le Tacon F."/>
            <person name="Lindquist E.A."/>
            <person name="Lipzen A."/>
            <person name="Malagnac F."/>
            <person name="Mello A."/>
            <person name="Molinier V."/>
            <person name="Miyauchi S."/>
            <person name="Poulain J."/>
            <person name="Riccioni C."/>
            <person name="Rubini A."/>
            <person name="Sitrit Y."/>
            <person name="Splivallo R."/>
            <person name="Traeger S."/>
            <person name="Wang M."/>
            <person name="Zifcakova L."/>
            <person name="Wipf D."/>
            <person name="Zambonelli A."/>
            <person name="Paolocci F."/>
            <person name="Nowrousian M."/>
            <person name="Ottonello S."/>
            <person name="Baldrian P."/>
            <person name="Spatafora J.W."/>
            <person name="Henrissat B."/>
            <person name="Nagy L.G."/>
            <person name="Aury J.M."/>
            <person name="Wincker P."/>
            <person name="Grigoriev I.V."/>
            <person name="Bonfante P."/>
            <person name="Martin F.M."/>
        </authorList>
    </citation>
    <scope>NUCLEOTIDE SEQUENCE [LARGE SCALE GENOMIC DNA]</scope>
    <source>
        <strain evidence="3 4">CCBAS932</strain>
    </source>
</reference>
<dbReference type="InterPro" id="IPR036770">
    <property type="entry name" value="Ankyrin_rpt-contain_sf"/>
</dbReference>
<accession>A0A3N4L2S3</accession>
<dbReference type="EMBL" id="ML119106">
    <property type="protein sequence ID" value="RPB17150.1"/>
    <property type="molecule type" value="Genomic_DNA"/>
</dbReference>
<evidence type="ECO:0000256" key="2">
    <source>
        <dbReference type="SAM" id="MobiDB-lite"/>
    </source>
</evidence>
<dbReference type="SUPFAM" id="SSF48403">
    <property type="entry name" value="Ankyrin repeat"/>
    <property type="match status" value="1"/>
</dbReference>
<dbReference type="PRINTS" id="PR01415">
    <property type="entry name" value="ANKYRIN"/>
</dbReference>
<evidence type="ECO:0000313" key="3">
    <source>
        <dbReference type="EMBL" id="RPB17150.1"/>
    </source>
</evidence>
<protein>
    <submittedName>
        <fullName evidence="3">Ankyrin</fullName>
    </submittedName>
</protein>
<dbReference type="AlphaFoldDB" id="A0A3N4L2S3"/>
<feature type="repeat" description="ANK" evidence="1">
    <location>
        <begin position="189"/>
        <end position="221"/>
    </location>
</feature>
<dbReference type="SMART" id="SM00248">
    <property type="entry name" value="ANK"/>
    <property type="match status" value="5"/>
</dbReference>
<feature type="compositionally biased region" description="Basic residues" evidence="2">
    <location>
        <begin position="453"/>
        <end position="463"/>
    </location>
</feature>
<dbReference type="PANTHER" id="PTHR24118">
    <property type="entry name" value="POTE ANKYRIN DOMAIN"/>
    <property type="match status" value="1"/>
</dbReference>
<evidence type="ECO:0000256" key="1">
    <source>
        <dbReference type="PROSITE-ProRule" id="PRU00023"/>
    </source>
</evidence>
<feature type="region of interest" description="Disordered" evidence="2">
    <location>
        <begin position="332"/>
        <end position="477"/>
    </location>
</feature>
<dbReference type="InParanoid" id="A0A3N4L2S3"/>
<feature type="repeat" description="ANK" evidence="1">
    <location>
        <begin position="156"/>
        <end position="188"/>
    </location>
</feature>
<keyword evidence="1" id="KW-0040">ANK repeat</keyword>
<feature type="compositionally biased region" description="Polar residues" evidence="2">
    <location>
        <begin position="332"/>
        <end position="342"/>
    </location>
</feature>
<dbReference type="PROSITE" id="PS50088">
    <property type="entry name" value="ANK_REPEAT"/>
    <property type="match status" value="2"/>
</dbReference>
<feature type="compositionally biased region" description="Acidic residues" evidence="2">
    <location>
        <begin position="392"/>
        <end position="424"/>
    </location>
</feature>
<dbReference type="InterPro" id="IPR002110">
    <property type="entry name" value="Ankyrin_rpt"/>
</dbReference>
<name>A0A3N4L2S3_9PEZI</name>